<keyword evidence="4" id="KW-1185">Reference proteome</keyword>
<evidence type="ECO:0000256" key="1">
    <source>
        <dbReference type="ARBA" id="ARBA00006464"/>
    </source>
</evidence>
<comment type="similarity">
    <text evidence="1">Belongs to the bacterial sugar transferase family.</text>
</comment>
<comment type="caution">
    <text evidence="3">The sequence shown here is derived from an EMBL/GenBank/DDBJ whole genome shotgun (WGS) entry which is preliminary data.</text>
</comment>
<evidence type="ECO:0000259" key="2">
    <source>
        <dbReference type="Pfam" id="PF02397"/>
    </source>
</evidence>
<proteinExistence type="inferred from homology"/>
<evidence type="ECO:0000313" key="3">
    <source>
        <dbReference type="EMBL" id="MDC2891354.1"/>
    </source>
</evidence>
<accession>A0ABT5FJI1</accession>
<feature type="domain" description="Bacterial sugar transferase" evidence="2">
    <location>
        <begin position="2"/>
        <end position="181"/>
    </location>
</feature>
<name>A0ABT5FJI1_9GAMM</name>
<reference evidence="3 4" key="1">
    <citation type="submission" date="2023-01" db="EMBL/GenBank/DDBJ databases">
        <title>Psychrosphaera sp. nov., isolated from marine algae.</title>
        <authorList>
            <person name="Bayburt H."/>
            <person name="Choi B.J."/>
            <person name="Kim J.M."/>
            <person name="Choi D.G."/>
            <person name="Jeon C.O."/>
        </authorList>
    </citation>
    <scope>NUCLEOTIDE SEQUENCE [LARGE SCALE GENOMIC DNA]</scope>
    <source>
        <strain evidence="3 4">G1-22</strain>
    </source>
</reference>
<dbReference type="PANTHER" id="PTHR30576:SF0">
    <property type="entry name" value="UNDECAPRENYL-PHOSPHATE N-ACETYLGALACTOSAMINYL 1-PHOSPHATE TRANSFERASE-RELATED"/>
    <property type="match status" value="1"/>
</dbReference>
<organism evidence="3 4">
    <name type="scientific">Psychrosphaera algicola</name>
    <dbReference type="NCBI Taxonomy" id="3023714"/>
    <lineage>
        <taxon>Bacteria</taxon>
        <taxon>Pseudomonadati</taxon>
        <taxon>Pseudomonadota</taxon>
        <taxon>Gammaproteobacteria</taxon>
        <taxon>Alteromonadales</taxon>
        <taxon>Pseudoalteromonadaceae</taxon>
        <taxon>Psychrosphaera</taxon>
    </lineage>
</organism>
<protein>
    <submittedName>
        <fullName evidence="3">Sugar transferase</fullName>
    </submittedName>
</protein>
<gene>
    <name evidence="3" type="ORF">PN838_24650</name>
</gene>
<dbReference type="GO" id="GO:0016740">
    <property type="term" value="F:transferase activity"/>
    <property type="evidence" value="ECO:0007669"/>
    <property type="project" value="UniProtKB-KW"/>
</dbReference>
<sequence length="186" mass="21890">MLFSPIILLVSIFIKVESKGPIFFRQIRVGKREKHFKILKFRSMYHSSINNSGSVDKGKSIEEARKEYQSTKTNDSRITKVGKFIRKYYIDELPQFWNVFVGDMSLVGPRPDTPVQEVDYSKRQWQLRNKVRPGITGLAQLSIKHSKFGHDMRINMDIFYVKKYSFCMYFYIILKTILHVVKGSSY</sequence>
<dbReference type="EMBL" id="JAQOMS010000002">
    <property type="protein sequence ID" value="MDC2891354.1"/>
    <property type="molecule type" value="Genomic_DNA"/>
</dbReference>
<dbReference type="PANTHER" id="PTHR30576">
    <property type="entry name" value="COLANIC BIOSYNTHESIS UDP-GLUCOSE LIPID CARRIER TRANSFERASE"/>
    <property type="match status" value="1"/>
</dbReference>
<dbReference type="RefSeq" id="WP_272182358.1">
    <property type="nucleotide sequence ID" value="NZ_JAQOMS010000002.1"/>
</dbReference>
<keyword evidence="3" id="KW-0808">Transferase</keyword>
<dbReference type="InterPro" id="IPR003362">
    <property type="entry name" value="Bact_transf"/>
</dbReference>
<evidence type="ECO:0000313" key="4">
    <source>
        <dbReference type="Proteomes" id="UP001528411"/>
    </source>
</evidence>
<dbReference type="Proteomes" id="UP001528411">
    <property type="component" value="Unassembled WGS sequence"/>
</dbReference>
<dbReference type="Pfam" id="PF02397">
    <property type="entry name" value="Bac_transf"/>
    <property type="match status" value="1"/>
</dbReference>